<dbReference type="GO" id="GO:0019287">
    <property type="term" value="P:isopentenyl diphosphate biosynthetic process, mevalonate pathway"/>
    <property type="evidence" value="ECO:0007669"/>
    <property type="project" value="UniProtKB-UniPathway"/>
</dbReference>
<dbReference type="UniPathway" id="UPA00057">
    <property type="reaction ID" value="UER00098"/>
</dbReference>
<keyword evidence="11" id="KW-0443">Lipid metabolism</keyword>
<dbReference type="SUPFAM" id="SSF54211">
    <property type="entry name" value="Ribosomal protein S5 domain 2-like"/>
    <property type="match status" value="1"/>
</dbReference>
<name>A0A3D8TSA0_9LIST</name>
<dbReference type="NCBIfam" id="TIGR00549">
    <property type="entry name" value="mevalon_kin"/>
    <property type="match status" value="1"/>
</dbReference>
<keyword evidence="5" id="KW-0444">Lipid biosynthesis</keyword>
<dbReference type="Gene3D" id="3.30.70.890">
    <property type="entry name" value="GHMP kinase, C-terminal domain"/>
    <property type="match status" value="1"/>
</dbReference>
<dbReference type="AlphaFoldDB" id="A0A3D8TSA0"/>
<evidence type="ECO:0000313" key="15">
    <source>
        <dbReference type="EMBL" id="RDX01309.1"/>
    </source>
</evidence>
<evidence type="ECO:0000256" key="12">
    <source>
        <dbReference type="ARBA" id="ARBA00029438"/>
    </source>
</evidence>
<accession>A0A3D8TSA0</accession>
<dbReference type="InterPro" id="IPR006205">
    <property type="entry name" value="Mev_gal_kin"/>
</dbReference>
<feature type="domain" description="GHMP kinase C-terminal" evidence="14">
    <location>
        <begin position="222"/>
        <end position="295"/>
    </location>
</feature>
<evidence type="ECO:0000256" key="6">
    <source>
        <dbReference type="ARBA" id="ARBA00022679"/>
    </source>
</evidence>
<comment type="pathway">
    <text evidence="12">Isoprenoid biosynthesis; isopentenyl diphosphate biosynthesis via mevalonate pathway; isopentenyl diphosphate from (R)-mevalonate: step 1/3.</text>
</comment>
<dbReference type="PANTHER" id="PTHR43290:SF2">
    <property type="entry name" value="MEVALONATE KINASE"/>
    <property type="match status" value="1"/>
</dbReference>
<keyword evidence="10" id="KW-0460">Magnesium</keyword>
<evidence type="ECO:0000256" key="7">
    <source>
        <dbReference type="ARBA" id="ARBA00022741"/>
    </source>
</evidence>
<keyword evidence="7" id="KW-0547">Nucleotide-binding</keyword>
<dbReference type="Pfam" id="PF08544">
    <property type="entry name" value="GHMP_kinases_C"/>
    <property type="match status" value="1"/>
</dbReference>
<dbReference type="Gene3D" id="3.30.230.10">
    <property type="match status" value="1"/>
</dbReference>
<keyword evidence="9" id="KW-0067">ATP-binding</keyword>
<evidence type="ECO:0000256" key="8">
    <source>
        <dbReference type="ARBA" id="ARBA00022777"/>
    </source>
</evidence>
<dbReference type="GO" id="GO:0004496">
    <property type="term" value="F:mevalonate kinase activity"/>
    <property type="evidence" value="ECO:0007669"/>
    <property type="project" value="UniProtKB-EC"/>
</dbReference>
<evidence type="ECO:0000259" key="13">
    <source>
        <dbReference type="Pfam" id="PF00288"/>
    </source>
</evidence>
<evidence type="ECO:0000256" key="3">
    <source>
        <dbReference type="ARBA" id="ARBA00012103"/>
    </source>
</evidence>
<dbReference type="SUPFAM" id="SSF55060">
    <property type="entry name" value="GHMP Kinase, C-terminal domain"/>
    <property type="match status" value="1"/>
</dbReference>
<evidence type="ECO:0000256" key="10">
    <source>
        <dbReference type="ARBA" id="ARBA00022842"/>
    </source>
</evidence>
<dbReference type="PRINTS" id="PR00959">
    <property type="entry name" value="MEVGALKINASE"/>
</dbReference>
<dbReference type="InterPro" id="IPR013750">
    <property type="entry name" value="GHMP_kinase_C_dom"/>
</dbReference>
<dbReference type="PROSITE" id="PS00627">
    <property type="entry name" value="GHMP_KINASES_ATP"/>
    <property type="match status" value="1"/>
</dbReference>
<dbReference type="Proteomes" id="UP000257055">
    <property type="component" value="Unassembled WGS sequence"/>
</dbReference>
<evidence type="ECO:0000256" key="2">
    <source>
        <dbReference type="ARBA" id="ARBA00006495"/>
    </source>
</evidence>
<evidence type="ECO:0000256" key="1">
    <source>
        <dbReference type="ARBA" id="ARBA00004496"/>
    </source>
</evidence>
<sequence>MATGRATAKLILCGEHAVVYGEPAIAVPFSQAVIETEVLPTNQKTKFSSAFFTGDLDNMPPILFGIKEMAEAILAQIGTEPVLIRVLTEIPIGRGLGSSAAVAASVARALFAYFKQELTDEALLKFVNQSEKIAHGNPSGIDAVTVVTEKPVWFERDLALETMHFHEKLFLVVADTGIPSETRAAVADVGRLLETQPEKFKPMIQELGNISREIRKQLEGEADIQQVGKAMNAAQAILEELTVSDASLEKLIRVALQNGAAGAKLTGGGRGGCMVALVSSKKQAESLVKALHEAGASEEWIFTIGEGTHESNSGSSHQYSAY</sequence>
<dbReference type="InterPro" id="IPR020568">
    <property type="entry name" value="Ribosomal_Su5_D2-typ_SF"/>
</dbReference>
<comment type="similarity">
    <text evidence="2">Belongs to the GHMP kinase family. Mevalonate kinase subfamily.</text>
</comment>
<organism evidence="15 16">
    <name type="scientific">Listeria kieliensis</name>
    <dbReference type="NCBI Taxonomy" id="1621700"/>
    <lineage>
        <taxon>Bacteria</taxon>
        <taxon>Bacillati</taxon>
        <taxon>Bacillota</taxon>
        <taxon>Bacilli</taxon>
        <taxon>Bacillales</taxon>
        <taxon>Listeriaceae</taxon>
        <taxon>Listeria</taxon>
    </lineage>
</organism>
<evidence type="ECO:0000256" key="9">
    <source>
        <dbReference type="ARBA" id="ARBA00022840"/>
    </source>
</evidence>
<evidence type="ECO:0000313" key="16">
    <source>
        <dbReference type="Proteomes" id="UP000257055"/>
    </source>
</evidence>
<dbReference type="InterPro" id="IPR006203">
    <property type="entry name" value="GHMP_knse_ATP-bd_CS"/>
</dbReference>
<keyword evidence="8 15" id="KW-0418">Kinase</keyword>
<dbReference type="EMBL" id="LARY01000002">
    <property type="protein sequence ID" value="RDX01309.1"/>
    <property type="molecule type" value="Genomic_DNA"/>
</dbReference>
<dbReference type="PANTHER" id="PTHR43290">
    <property type="entry name" value="MEVALONATE KINASE"/>
    <property type="match status" value="1"/>
</dbReference>
<dbReference type="GO" id="GO:0005524">
    <property type="term" value="F:ATP binding"/>
    <property type="evidence" value="ECO:0007669"/>
    <property type="project" value="UniProtKB-KW"/>
</dbReference>
<keyword evidence="6" id="KW-0808">Transferase</keyword>
<dbReference type="Pfam" id="PF00288">
    <property type="entry name" value="GHMP_kinases_N"/>
    <property type="match status" value="1"/>
</dbReference>
<evidence type="ECO:0000256" key="5">
    <source>
        <dbReference type="ARBA" id="ARBA00022516"/>
    </source>
</evidence>
<dbReference type="InterPro" id="IPR036554">
    <property type="entry name" value="GHMP_kinase_C_sf"/>
</dbReference>
<evidence type="ECO:0000256" key="11">
    <source>
        <dbReference type="ARBA" id="ARBA00023098"/>
    </source>
</evidence>
<reference evidence="16" key="1">
    <citation type="submission" date="2015-04" db="EMBL/GenBank/DDBJ databases">
        <authorList>
            <person name="Schardt J."/>
            <person name="Mueller-Herbst S."/>
            <person name="Scherer S."/>
            <person name="Huptas C."/>
        </authorList>
    </citation>
    <scope>NUCLEOTIDE SEQUENCE [LARGE SCALE GENOMIC DNA]</scope>
    <source>
        <strain evidence="16">Kiel-L1</strain>
    </source>
</reference>
<keyword evidence="16" id="KW-1185">Reference proteome</keyword>
<dbReference type="InterPro" id="IPR014721">
    <property type="entry name" value="Ribsml_uS5_D2-typ_fold_subgr"/>
</dbReference>
<protein>
    <recommendedName>
        <fullName evidence="3">mevalonate kinase</fullName>
        <ecNumber evidence="3">2.7.1.36</ecNumber>
    </recommendedName>
</protein>
<feature type="domain" description="GHMP kinase N-terminal" evidence="13">
    <location>
        <begin position="66"/>
        <end position="146"/>
    </location>
</feature>
<dbReference type="InterPro" id="IPR006204">
    <property type="entry name" value="GHMP_kinase_N_dom"/>
</dbReference>
<dbReference type="RefSeq" id="WP_115753569.1">
    <property type="nucleotide sequence ID" value="NZ_LARY01000002.1"/>
</dbReference>
<keyword evidence="4" id="KW-0963">Cytoplasm</keyword>
<evidence type="ECO:0000256" key="4">
    <source>
        <dbReference type="ARBA" id="ARBA00022490"/>
    </source>
</evidence>
<dbReference type="GO" id="GO:0005829">
    <property type="term" value="C:cytosol"/>
    <property type="evidence" value="ECO:0007669"/>
    <property type="project" value="TreeGrafter"/>
</dbReference>
<gene>
    <name evidence="15" type="ORF">UR08_10345</name>
</gene>
<dbReference type="EC" id="2.7.1.36" evidence="3"/>
<comment type="caution">
    <text evidence="15">The sequence shown here is derived from an EMBL/GenBank/DDBJ whole genome shotgun (WGS) entry which is preliminary data.</text>
</comment>
<proteinExistence type="inferred from homology"/>
<evidence type="ECO:0000259" key="14">
    <source>
        <dbReference type="Pfam" id="PF08544"/>
    </source>
</evidence>
<comment type="subcellular location">
    <subcellularLocation>
        <location evidence="1">Cytoplasm</location>
    </subcellularLocation>
</comment>